<feature type="domain" description="DUF2470" evidence="1">
    <location>
        <begin position="158"/>
        <end position="240"/>
    </location>
</feature>
<accession>A0A0D0PTW6</accession>
<name>A0A0D0PTW6_KITGR</name>
<dbReference type="STRING" id="2064.TR51_19840"/>
<comment type="caution">
    <text evidence="2">The sequence shown here is derived from an EMBL/GenBank/DDBJ whole genome shotgun (WGS) entry which is preliminary data.</text>
</comment>
<dbReference type="SUPFAM" id="SSF50475">
    <property type="entry name" value="FMN-binding split barrel"/>
    <property type="match status" value="1"/>
</dbReference>
<reference evidence="2 3" key="1">
    <citation type="submission" date="2015-02" db="EMBL/GenBank/DDBJ databases">
        <title>Draft genome sequence of Kitasatospora griseola MF730-N6, a bafilomycin, terpentecin and satosporin producer.</title>
        <authorList>
            <person name="Arens J.C."/>
            <person name="Haltli B."/>
            <person name="Kerr R.G."/>
        </authorList>
    </citation>
    <scope>NUCLEOTIDE SEQUENCE [LARGE SCALE GENOMIC DNA]</scope>
    <source>
        <strain evidence="2 3">MF730-N6</strain>
    </source>
</reference>
<dbReference type="AlphaFoldDB" id="A0A0D0PTW6"/>
<keyword evidence="3" id="KW-1185">Reference proteome</keyword>
<proteinExistence type="predicted"/>
<dbReference type="Pfam" id="PF10615">
    <property type="entry name" value="DUF2470"/>
    <property type="match status" value="1"/>
</dbReference>
<dbReference type="EMBL" id="JXZB01000004">
    <property type="protein sequence ID" value="KIQ63842.1"/>
    <property type="molecule type" value="Genomic_DNA"/>
</dbReference>
<dbReference type="InterPro" id="IPR037119">
    <property type="entry name" value="Haem_oxidase_HugZ-like_sf"/>
</dbReference>
<dbReference type="PATRIC" id="fig|2064.6.peg.4267"/>
<dbReference type="Proteomes" id="UP000032066">
    <property type="component" value="Unassembled WGS sequence"/>
</dbReference>
<gene>
    <name evidence="2" type="ORF">TR51_19840</name>
</gene>
<dbReference type="InterPro" id="IPR019595">
    <property type="entry name" value="DUF2470"/>
</dbReference>
<evidence type="ECO:0000313" key="2">
    <source>
        <dbReference type="EMBL" id="KIQ63842.1"/>
    </source>
</evidence>
<dbReference type="Gene3D" id="3.20.180.10">
    <property type="entry name" value="PNP-oxidase-like"/>
    <property type="match status" value="1"/>
</dbReference>
<sequence>MPQPARRSPSPTAAERARTLLEFGSSAVLDIRGADLTARPGLPPQVRCTLRPDGSVAVLVGRESALHRIAALTRTPLTAELDCVDVAPVAVPHRIRGRLQAQGLLTRAPGETPPAGEGVLLRLDIDHLALDDLWGAECCLDPAELAAADADPVAAEETRLLQHLATAHTDQLLLLGARALDRPDGPPFPAGRLRDVRPIALDRRGLRLRLLGADPAAVLDARFDFHHPVDHPDDLPDAMHRLFARATAPATRVTDR</sequence>
<evidence type="ECO:0000313" key="3">
    <source>
        <dbReference type="Proteomes" id="UP000032066"/>
    </source>
</evidence>
<evidence type="ECO:0000259" key="1">
    <source>
        <dbReference type="Pfam" id="PF10615"/>
    </source>
</evidence>
<protein>
    <recommendedName>
        <fullName evidence="1">DUF2470 domain-containing protein</fullName>
    </recommendedName>
</protein>
<organism evidence="2 3">
    <name type="scientific">Kitasatospora griseola</name>
    <name type="common">Streptomyces griseolosporeus</name>
    <dbReference type="NCBI Taxonomy" id="2064"/>
    <lineage>
        <taxon>Bacteria</taxon>
        <taxon>Bacillati</taxon>
        <taxon>Actinomycetota</taxon>
        <taxon>Actinomycetes</taxon>
        <taxon>Kitasatosporales</taxon>
        <taxon>Streptomycetaceae</taxon>
        <taxon>Kitasatospora</taxon>
    </lineage>
</organism>